<evidence type="ECO:0000256" key="8">
    <source>
        <dbReference type="ARBA" id="ARBA00023054"/>
    </source>
</evidence>
<keyword evidence="8" id="KW-0175">Coiled coil</keyword>
<comment type="subcellular location">
    <subcellularLocation>
        <location evidence="1">Cytoplasm</location>
        <location evidence="1">Cytoskeleton</location>
        <location evidence="1">Cilium axoneme</location>
    </subcellularLocation>
</comment>
<evidence type="ECO:0000256" key="10">
    <source>
        <dbReference type="ARBA" id="ARBA00023175"/>
    </source>
</evidence>
<keyword evidence="10" id="KW-0505">Motor protein</keyword>
<accession>A0A087UEM7</accession>
<keyword evidence="2" id="KW-0963">Cytoplasm</keyword>
<organism evidence="14 15">
    <name type="scientific">Stegodyphus mimosarum</name>
    <name type="common">African social velvet spider</name>
    <dbReference type="NCBI Taxonomy" id="407821"/>
    <lineage>
        <taxon>Eukaryota</taxon>
        <taxon>Metazoa</taxon>
        <taxon>Ecdysozoa</taxon>
        <taxon>Arthropoda</taxon>
        <taxon>Chelicerata</taxon>
        <taxon>Arachnida</taxon>
        <taxon>Araneae</taxon>
        <taxon>Araneomorphae</taxon>
        <taxon>Entelegynae</taxon>
        <taxon>Eresoidea</taxon>
        <taxon>Eresidae</taxon>
        <taxon>Stegodyphus</taxon>
    </lineage>
</organism>
<dbReference type="Gene3D" id="1.10.287.2620">
    <property type="match status" value="1"/>
</dbReference>
<sequence>MTLDQLQNLDASWKKLEANFEKYYTDLQRVQATHQRYFLTFHEKLKSAANSLKEELSENGPFTLKFDYDSAMVLIAFFKKCLLGLKKKEFQMNKDAVFFHIFLEPLETLKLVEQELEHLKISWIYVKQHDGYTEEWSNLPIVKFDVPSKKVLSDNLQKNIKQLKNEVQGTHWVLLDELLSKVDNLNEYYEVILNFQESTLQKRHWDKLRNLLNLVAVEDSEHFFKSADFTFSCLQSLEVENLVKQVSVVATQARKEYEIEKSIEEVENIWMSVWFDMKDFKTFYKLEGSESIVSIIESHQMNLRAMKASKYVGYFANKVDSLENSLSLILDVIEQVESFQSKFFLLENIFGEQTIQAQLPKEATEFENVTFLWKDISVMMKEEKLAWNISHKPGFFEVLYDMNGKAEEVEKCLEAYLESKRRTFPRLYFLSNDDLLSIIGQDSPLEVQRHLKKLFDNLDKLEIAQKMKKKRACIHEQEMITAAVGMYSKCHEYVKFIEPIHLDGPVESWLLDVERMMHLTLSTLLPNCLHILLAVLQKEDINFAHLKWLNNWPGQICSLSLLIAWTAEVTGSIKTVQETAVTTALKNLRKKWLIYGFNAVILQFLHYLLQPVGVGLIKARLL</sequence>
<evidence type="ECO:0000256" key="2">
    <source>
        <dbReference type="ARBA" id="ARBA00022490"/>
    </source>
</evidence>
<evidence type="ECO:0000259" key="13">
    <source>
        <dbReference type="Pfam" id="PF08393"/>
    </source>
</evidence>
<evidence type="ECO:0000256" key="12">
    <source>
        <dbReference type="ARBA" id="ARBA00023273"/>
    </source>
</evidence>
<evidence type="ECO:0000256" key="11">
    <source>
        <dbReference type="ARBA" id="ARBA00023212"/>
    </source>
</evidence>
<protein>
    <submittedName>
        <fullName evidence="14">Dynein heavy chain 2, axonemal</fullName>
    </submittedName>
</protein>
<dbReference type="Gene3D" id="1.20.140.100">
    <property type="entry name" value="Dynein heavy chain, N-terminal domain 2"/>
    <property type="match status" value="1"/>
</dbReference>
<gene>
    <name evidence="14" type="ORF">X975_16650</name>
</gene>
<dbReference type="GO" id="GO:0045505">
    <property type="term" value="F:dynein intermediate chain binding"/>
    <property type="evidence" value="ECO:0007669"/>
    <property type="project" value="InterPro"/>
</dbReference>
<keyword evidence="12" id="KW-0966">Cell projection</keyword>
<evidence type="ECO:0000313" key="14">
    <source>
        <dbReference type="EMBL" id="KFM75816.1"/>
    </source>
</evidence>
<proteinExistence type="predicted"/>
<dbReference type="Proteomes" id="UP000054359">
    <property type="component" value="Unassembled WGS sequence"/>
</dbReference>
<dbReference type="GO" id="GO:0005524">
    <property type="term" value="F:ATP binding"/>
    <property type="evidence" value="ECO:0007669"/>
    <property type="project" value="UniProtKB-KW"/>
</dbReference>
<keyword evidence="6" id="KW-0067">ATP-binding</keyword>
<dbReference type="PANTHER" id="PTHR45703">
    <property type="entry name" value="DYNEIN HEAVY CHAIN"/>
    <property type="match status" value="1"/>
</dbReference>
<evidence type="ECO:0000313" key="15">
    <source>
        <dbReference type="Proteomes" id="UP000054359"/>
    </source>
</evidence>
<evidence type="ECO:0000256" key="3">
    <source>
        <dbReference type="ARBA" id="ARBA00022701"/>
    </source>
</evidence>
<dbReference type="GO" id="GO:0005930">
    <property type="term" value="C:axoneme"/>
    <property type="evidence" value="ECO:0007669"/>
    <property type="project" value="UniProtKB-SubCell"/>
</dbReference>
<evidence type="ECO:0000256" key="7">
    <source>
        <dbReference type="ARBA" id="ARBA00023017"/>
    </source>
</evidence>
<dbReference type="Pfam" id="PF08393">
    <property type="entry name" value="DHC_N2"/>
    <property type="match status" value="1"/>
</dbReference>
<name>A0A087UEM7_STEMI</name>
<dbReference type="FunFam" id="3.20.180.20:FF:000001">
    <property type="entry name" value="Dynein axonemal heavy chain 5"/>
    <property type="match status" value="1"/>
</dbReference>
<evidence type="ECO:0000256" key="5">
    <source>
        <dbReference type="ARBA" id="ARBA00022741"/>
    </source>
</evidence>
<dbReference type="OMA" id="RTFPDQA"/>
<feature type="non-terminal residue" evidence="14">
    <location>
        <position position="622"/>
    </location>
</feature>
<dbReference type="PANTHER" id="PTHR45703:SF32">
    <property type="entry name" value="DYNEINS HEAVY CHAIN"/>
    <property type="match status" value="1"/>
</dbReference>
<keyword evidence="4" id="KW-0677">Repeat</keyword>
<dbReference type="InterPro" id="IPR026983">
    <property type="entry name" value="DHC"/>
</dbReference>
<dbReference type="InterPro" id="IPR042222">
    <property type="entry name" value="Dynein_2_N"/>
</dbReference>
<dbReference type="Gene3D" id="3.20.180.20">
    <property type="entry name" value="Dynein heavy chain, N-terminal domain 2"/>
    <property type="match status" value="1"/>
</dbReference>
<dbReference type="STRING" id="407821.A0A087UEM7"/>
<keyword evidence="9" id="KW-0969">Cilium</keyword>
<dbReference type="InterPro" id="IPR013602">
    <property type="entry name" value="Dynein_heavy_linker"/>
</dbReference>
<dbReference type="EMBL" id="KK119487">
    <property type="protein sequence ID" value="KFM75816.1"/>
    <property type="molecule type" value="Genomic_DNA"/>
</dbReference>
<dbReference type="InterPro" id="IPR042228">
    <property type="entry name" value="Dynein_linker_3"/>
</dbReference>
<dbReference type="GO" id="GO:0051959">
    <property type="term" value="F:dynein light intermediate chain binding"/>
    <property type="evidence" value="ECO:0007669"/>
    <property type="project" value="InterPro"/>
</dbReference>
<feature type="domain" description="Dynein heavy chain linker" evidence="13">
    <location>
        <begin position="110"/>
        <end position="528"/>
    </location>
</feature>
<keyword evidence="7" id="KW-0243">Dynein</keyword>
<dbReference type="GO" id="GO:0030286">
    <property type="term" value="C:dynein complex"/>
    <property type="evidence" value="ECO:0007669"/>
    <property type="project" value="UniProtKB-KW"/>
</dbReference>
<keyword evidence="3" id="KW-0493">Microtubule</keyword>
<keyword evidence="5" id="KW-0547">Nucleotide-binding</keyword>
<evidence type="ECO:0000256" key="1">
    <source>
        <dbReference type="ARBA" id="ARBA00004430"/>
    </source>
</evidence>
<evidence type="ECO:0000256" key="6">
    <source>
        <dbReference type="ARBA" id="ARBA00022840"/>
    </source>
</evidence>
<reference evidence="14 15" key="1">
    <citation type="submission" date="2013-11" db="EMBL/GenBank/DDBJ databases">
        <title>Genome sequencing of Stegodyphus mimosarum.</title>
        <authorList>
            <person name="Bechsgaard J."/>
        </authorList>
    </citation>
    <scope>NUCLEOTIDE SEQUENCE [LARGE SCALE GENOMIC DNA]</scope>
</reference>
<evidence type="ECO:0000256" key="9">
    <source>
        <dbReference type="ARBA" id="ARBA00023069"/>
    </source>
</evidence>
<dbReference type="OrthoDB" id="447173at2759"/>
<dbReference type="GO" id="GO:0005874">
    <property type="term" value="C:microtubule"/>
    <property type="evidence" value="ECO:0007669"/>
    <property type="project" value="UniProtKB-KW"/>
</dbReference>
<evidence type="ECO:0000256" key="4">
    <source>
        <dbReference type="ARBA" id="ARBA00022737"/>
    </source>
</evidence>
<dbReference type="GO" id="GO:0007018">
    <property type="term" value="P:microtubule-based movement"/>
    <property type="evidence" value="ECO:0007669"/>
    <property type="project" value="InterPro"/>
</dbReference>
<dbReference type="AlphaFoldDB" id="A0A087UEM7"/>
<keyword evidence="15" id="KW-1185">Reference proteome</keyword>
<keyword evidence="11" id="KW-0206">Cytoskeleton</keyword>